<evidence type="ECO:0000256" key="1">
    <source>
        <dbReference type="ARBA" id="ARBA00004651"/>
    </source>
</evidence>
<evidence type="ECO:0000256" key="2">
    <source>
        <dbReference type="ARBA" id="ARBA00009261"/>
    </source>
</evidence>
<evidence type="ECO:0000313" key="10">
    <source>
        <dbReference type="Proteomes" id="UP001302429"/>
    </source>
</evidence>
<evidence type="ECO:0000313" key="9">
    <source>
        <dbReference type="EMBL" id="WOE76525.1"/>
    </source>
</evidence>
<comment type="subcellular location">
    <subcellularLocation>
        <location evidence="8">Cell inner membrane</location>
        <topology evidence="8">Multi-pass membrane protein</topology>
    </subcellularLocation>
    <subcellularLocation>
        <location evidence="1">Cell membrane</location>
        <topology evidence="1">Multi-pass membrane protein</topology>
    </subcellularLocation>
</comment>
<evidence type="ECO:0000256" key="3">
    <source>
        <dbReference type="ARBA" id="ARBA00022448"/>
    </source>
</evidence>
<reference evidence="9 10" key="1">
    <citation type="submission" date="2023-10" db="EMBL/GenBank/DDBJ databases">
        <title>Complete genome sequence of a Sphingomonadaceae bacterium.</title>
        <authorList>
            <person name="Yan C."/>
        </authorList>
    </citation>
    <scope>NUCLEOTIDE SEQUENCE [LARGE SCALE GENOMIC DNA]</scope>
    <source>
        <strain evidence="9 10">SCSIO 66989</strain>
    </source>
</reference>
<evidence type="ECO:0000256" key="5">
    <source>
        <dbReference type="ARBA" id="ARBA00022692"/>
    </source>
</evidence>
<feature type="transmembrane region" description="Helical" evidence="8">
    <location>
        <begin position="439"/>
        <end position="455"/>
    </location>
</feature>
<dbReference type="KEGG" id="acoa:RB602_07365"/>
<dbReference type="AlphaFoldDB" id="A0AA97FCH5"/>
<feature type="transmembrane region" description="Helical" evidence="8">
    <location>
        <begin position="268"/>
        <end position="291"/>
    </location>
</feature>
<feature type="transmembrane region" description="Helical" evidence="8">
    <location>
        <begin position="34"/>
        <end position="59"/>
    </location>
</feature>
<gene>
    <name evidence="9" type="ORF">RB602_07365</name>
</gene>
<dbReference type="PANTHER" id="PTHR30330">
    <property type="entry name" value="AGSS FAMILY TRANSPORTER, SODIUM-ALANINE"/>
    <property type="match status" value="1"/>
</dbReference>
<feature type="transmembrane region" description="Helical" evidence="8">
    <location>
        <begin position="241"/>
        <end position="262"/>
    </location>
</feature>
<keyword evidence="8" id="KW-0997">Cell inner membrane</keyword>
<proteinExistence type="inferred from homology"/>
<evidence type="ECO:0000256" key="7">
    <source>
        <dbReference type="ARBA" id="ARBA00023136"/>
    </source>
</evidence>
<sequence length="486" mass="52123">MANPFLSFLTWAIDGLNAAVFSRIPFFGAEIPWIVLWLALPMLIFTVYFGFLNLRVLPLSLRILRGDYDEPNAPGQISQFSALTTALSGTIGLGNIAGVAIAIATGGPGAAFWMFVIGFFAMTLKCVEVTMGLKYREVDSDGTVRGGPMYNLKNGFALKGLPRLGFALGAFYAVMAFIGAIPLVQVNQSLATLSEVTGFQAFSASGEPKSFAFLYGLTMAFFVGLVVIGGVTWLGRVTAILVPIMAGVYILGVLTIIVVNLADLPAAISLIISDAFSGDAVAGGMIGAFIVGMQRAVYSSEAGVGSAVIAHAQARTNEPASEGLVALLEPFLDTVVVCSLGAVAIVLAGTWAGEHQDIRITAEAFGQISYWFPWLLTAAVILFGYSTLCAWGFYGLQAFQYLFGRGRRRELTFKLIYIFILPLGALLSIDAVINLVDSAFFLMALPNVLILYLFAPELRRDIWGFIDRTRAENRVEESKDAATQTG</sequence>
<keyword evidence="4" id="KW-1003">Cell membrane</keyword>
<feature type="transmembrane region" description="Helical" evidence="8">
    <location>
        <begin position="371"/>
        <end position="394"/>
    </location>
</feature>
<feature type="transmembrane region" description="Helical" evidence="8">
    <location>
        <begin position="331"/>
        <end position="351"/>
    </location>
</feature>
<feature type="transmembrane region" description="Helical" evidence="8">
    <location>
        <begin position="164"/>
        <end position="184"/>
    </location>
</feature>
<protein>
    <submittedName>
        <fullName evidence="9">Amino acid carrier protein</fullName>
    </submittedName>
</protein>
<organism evidence="9 10">
    <name type="scientific">Alterisphingorhabdus coralli</name>
    <dbReference type="NCBI Taxonomy" id="3071408"/>
    <lineage>
        <taxon>Bacteria</taxon>
        <taxon>Pseudomonadati</taxon>
        <taxon>Pseudomonadota</taxon>
        <taxon>Alphaproteobacteria</taxon>
        <taxon>Sphingomonadales</taxon>
        <taxon>Sphingomonadaceae</taxon>
        <taxon>Alterisphingorhabdus (ex Yan et al. 2024)</taxon>
    </lineage>
</organism>
<feature type="transmembrane region" description="Helical" evidence="8">
    <location>
        <begin position="415"/>
        <end position="433"/>
    </location>
</feature>
<name>A0AA97FCH5_9SPHN</name>
<dbReference type="Proteomes" id="UP001302429">
    <property type="component" value="Chromosome"/>
</dbReference>
<keyword evidence="10" id="KW-1185">Reference proteome</keyword>
<dbReference type="Pfam" id="PF01235">
    <property type="entry name" value="Na_Ala_symp"/>
    <property type="match status" value="1"/>
</dbReference>
<keyword evidence="8" id="KW-0769">Symport</keyword>
<dbReference type="RefSeq" id="WP_317084292.1">
    <property type="nucleotide sequence ID" value="NZ_CP136594.1"/>
</dbReference>
<evidence type="ECO:0000256" key="4">
    <source>
        <dbReference type="ARBA" id="ARBA00022475"/>
    </source>
</evidence>
<accession>A0AA97FCH5</accession>
<feature type="transmembrane region" description="Helical" evidence="8">
    <location>
        <begin position="212"/>
        <end position="234"/>
    </location>
</feature>
<dbReference type="GO" id="GO:0005283">
    <property type="term" value="F:amino acid:sodium symporter activity"/>
    <property type="evidence" value="ECO:0007669"/>
    <property type="project" value="InterPro"/>
</dbReference>
<evidence type="ECO:0000256" key="6">
    <source>
        <dbReference type="ARBA" id="ARBA00022989"/>
    </source>
</evidence>
<keyword evidence="6 8" id="KW-1133">Transmembrane helix</keyword>
<keyword evidence="5 8" id="KW-0812">Transmembrane</keyword>
<dbReference type="InterPro" id="IPR001463">
    <property type="entry name" value="Na/Ala_symport"/>
</dbReference>
<dbReference type="GO" id="GO:0005886">
    <property type="term" value="C:plasma membrane"/>
    <property type="evidence" value="ECO:0007669"/>
    <property type="project" value="UniProtKB-SubCell"/>
</dbReference>
<dbReference type="EMBL" id="CP136594">
    <property type="protein sequence ID" value="WOE76525.1"/>
    <property type="molecule type" value="Genomic_DNA"/>
</dbReference>
<feature type="transmembrane region" description="Helical" evidence="8">
    <location>
        <begin position="110"/>
        <end position="127"/>
    </location>
</feature>
<keyword evidence="3 8" id="KW-0813">Transport</keyword>
<dbReference type="PRINTS" id="PR00175">
    <property type="entry name" value="NAALASMPORT"/>
</dbReference>
<evidence type="ECO:0000256" key="8">
    <source>
        <dbReference type="RuleBase" id="RU363064"/>
    </source>
</evidence>
<dbReference type="PANTHER" id="PTHR30330:SF3">
    <property type="entry name" value="TRANSCRIPTIONAL REGULATOR, LRP FAMILY"/>
    <property type="match status" value="1"/>
</dbReference>
<dbReference type="NCBIfam" id="TIGR00835">
    <property type="entry name" value="agcS"/>
    <property type="match status" value="1"/>
</dbReference>
<dbReference type="Gene3D" id="1.20.1740.10">
    <property type="entry name" value="Amino acid/polyamine transporter I"/>
    <property type="match status" value="1"/>
</dbReference>
<comment type="similarity">
    <text evidence="2 8">Belongs to the alanine or glycine:cation symporter (AGCS) (TC 2.A.25) family.</text>
</comment>
<keyword evidence="7 8" id="KW-0472">Membrane</keyword>